<gene>
    <name evidence="2" type="ORF">LBV24_01490</name>
</gene>
<proteinExistence type="predicted"/>
<name>A0ABS7XW40_9FLAO</name>
<dbReference type="InterPro" id="IPR029063">
    <property type="entry name" value="SAM-dependent_MTases_sf"/>
</dbReference>
<dbReference type="RefSeq" id="WP_224476837.1">
    <property type="nucleotide sequence ID" value="NZ_JAIUJS010000001.1"/>
</dbReference>
<dbReference type="EMBL" id="JAIUJS010000001">
    <property type="protein sequence ID" value="MCA0151870.1"/>
    <property type="molecule type" value="Genomic_DNA"/>
</dbReference>
<evidence type="ECO:0000313" key="3">
    <source>
        <dbReference type="Proteomes" id="UP001198402"/>
    </source>
</evidence>
<reference evidence="3" key="1">
    <citation type="submission" date="2023-07" db="EMBL/GenBank/DDBJ databases">
        <authorList>
            <person name="Yue Y."/>
        </authorList>
    </citation>
    <scope>NUCLEOTIDE SEQUENCE [LARGE SCALE GENOMIC DNA]</scope>
    <source>
        <strain evidence="3">2Y89</strain>
    </source>
</reference>
<dbReference type="GO" id="GO:0008168">
    <property type="term" value="F:methyltransferase activity"/>
    <property type="evidence" value="ECO:0007669"/>
    <property type="project" value="UniProtKB-KW"/>
</dbReference>
<dbReference type="SUPFAM" id="SSF53335">
    <property type="entry name" value="S-adenosyl-L-methionine-dependent methyltransferases"/>
    <property type="match status" value="1"/>
</dbReference>
<evidence type="ECO:0000259" key="1">
    <source>
        <dbReference type="Pfam" id="PF08241"/>
    </source>
</evidence>
<dbReference type="CDD" id="cd02440">
    <property type="entry name" value="AdoMet_MTases"/>
    <property type="match status" value="1"/>
</dbReference>
<accession>A0ABS7XW40</accession>
<protein>
    <submittedName>
        <fullName evidence="2">Class I SAM-dependent methyltransferase</fullName>
    </submittedName>
</protein>
<dbReference type="InterPro" id="IPR013216">
    <property type="entry name" value="Methyltransf_11"/>
</dbReference>
<keyword evidence="3" id="KW-1185">Reference proteome</keyword>
<comment type="caution">
    <text evidence="2">The sequence shown here is derived from an EMBL/GenBank/DDBJ whole genome shotgun (WGS) entry which is preliminary data.</text>
</comment>
<evidence type="ECO:0000313" key="2">
    <source>
        <dbReference type="EMBL" id="MCA0151870.1"/>
    </source>
</evidence>
<organism evidence="2 3">
    <name type="scientific">Winogradskyella vincentii</name>
    <dbReference type="NCBI Taxonomy" id="2877122"/>
    <lineage>
        <taxon>Bacteria</taxon>
        <taxon>Pseudomonadati</taxon>
        <taxon>Bacteroidota</taxon>
        <taxon>Flavobacteriia</taxon>
        <taxon>Flavobacteriales</taxon>
        <taxon>Flavobacteriaceae</taxon>
        <taxon>Winogradskyella</taxon>
    </lineage>
</organism>
<keyword evidence="2" id="KW-0489">Methyltransferase</keyword>
<dbReference type="Gene3D" id="3.40.50.150">
    <property type="entry name" value="Vaccinia Virus protein VP39"/>
    <property type="match status" value="1"/>
</dbReference>
<keyword evidence="2" id="KW-0808">Transferase</keyword>
<feature type="domain" description="Methyltransferase type 11" evidence="1">
    <location>
        <begin position="102"/>
        <end position="200"/>
    </location>
</feature>
<dbReference type="Proteomes" id="UP001198402">
    <property type="component" value="Unassembled WGS sequence"/>
</dbReference>
<dbReference type="Pfam" id="PF08241">
    <property type="entry name" value="Methyltransf_11"/>
    <property type="match status" value="1"/>
</dbReference>
<sequence>MKLSYLHPIHKTVASTNNDGTLFFEDTREVLQLDDGCLDFIVLGDVSEDKIHYDEYYIKYSRNHFPAISEEYLKKLWHKNSAYSMLYESMGEFKDKKILLLGNGVSLKELLFIIKGGKVVYTDISIEAVKCIKELFAKSKFYETYKYNIEFQAIDAFNLPYKDETFDIIYGCAFVHHLNDLPQFVTEVSRCLKADGACLFLDDAYSGWWQFLKRTILRPIQIYSHWKTGISPEDKIATIKGGYKETEVNLLLSKYGFNSIIFKRVSLFEHLFRRGILKLTSKKVNRPFVWLGKFIDKKLLGNRFIEKVGMNLVWGGKKLKD</sequence>
<dbReference type="GO" id="GO:0032259">
    <property type="term" value="P:methylation"/>
    <property type="evidence" value="ECO:0007669"/>
    <property type="project" value="UniProtKB-KW"/>
</dbReference>